<reference evidence="12 13" key="1">
    <citation type="submission" date="2018-09" db="EMBL/GenBank/DDBJ databases">
        <authorList>
            <person name="Zhu H."/>
        </authorList>
    </citation>
    <scope>NUCLEOTIDE SEQUENCE [LARGE SCALE GENOMIC DNA]</scope>
    <source>
        <strain evidence="12 13">K1S02-61</strain>
    </source>
</reference>
<keyword evidence="6" id="KW-0902">Two-component regulatory system</keyword>
<keyword evidence="7 9" id="KW-0472">Membrane</keyword>
<dbReference type="InterPro" id="IPR006189">
    <property type="entry name" value="CHASE_dom"/>
</dbReference>
<dbReference type="GO" id="GO:0046983">
    <property type="term" value="F:protein dimerization activity"/>
    <property type="evidence" value="ECO:0007669"/>
    <property type="project" value="InterPro"/>
</dbReference>
<dbReference type="PROSITE" id="PS50839">
    <property type="entry name" value="CHASE"/>
    <property type="match status" value="1"/>
</dbReference>
<organism evidence="12 13">
    <name type="scientific">Massilia cavernae</name>
    <dbReference type="NCBI Taxonomy" id="2320864"/>
    <lineage>
        <taxon>Bacteria</taxon>
        <taxon>Pseudomonadati</taxon>
        <taxon>Pseudomonadota</taxon>
        <taxon>Betaproteobacteria</taxon>
        <taxon>Burkholderiales</taxon>
        <taxon>Oxalobacteraceae</taxon>
        <taxon>Telluria group</taxon>
        <taxon>Massilia</taxon>
    </lineage>
</organism>
<evidence type="ECO:0000313" key="13">
    <source>
        <dbReference type="Proteomes" id="UP000284006"/>
    </source>
</evidence>
<evidence type="ECO:0000259" key="11">
    <source>
        <dbReference type="PROSITE" id="PS50839"/>
    </source>
</evidence>
<dbReference type="InterPro" id="IPR005467">
    <property type="entry name" value="His_kinase_dom"/>
</dbReference>
<feature type="domain" description="CHASE" evidence="11">
    <location>
        <begin position="78"/>
        <end position="320"/>
    </location>
</feature>
<proteinExistence type="predicted"/>
<evidence type="ECO:0000256" key="8">
    <source>
        <dbReference type="SAM" id="MobiDB-lite"/>
    </source>
</evidence>
<keyword evidence="2" id="KW-0808">Transferase</keyword>
<keyword evidence="4 12" id="KW-0418">Kinase</keyword>
<feature type="transmembrane region" description="Helical" evidence="9">
    <location>
        <begin position="16"/>
        <end position="34"/>
    </location>
</feature>
<evidence type="ECO:0000259" key="10">
    <source>
        <dbReference type="PROSITE" id="PS50109"/>
    </source>
</evidence>
<dbReference type="PANTHER" id="PTHR24421">
    <property type="entry name" value="NITRATE/NITRITE SENSOR PROTEIN NARX-RELATED"/>
    <property type="match status" value="1"/>
</dbReference>
<evidence type="ECO:0000256" key="9">
    <source>
        <dbReference type="SAM" id="Phobius"/>
    </source>
</evidence>
<sequence>MALTPAQQQAFSRYQALWVGVAISSCIGLLMYLATTRFIESDSRERFANHARNAQNTIVARVKSYTDVLRATASLFRTSDTITRAQFHEYAAGLALQDNFPAIDTINYAEHVTQQTRPAFERRLHEEQDANPGLAISAAIRPNGTEVERVRESYSVVTFIEPSSASTTAFGLDLQTNAYVEKIILATRDSGQMMNSGTPIGAISGPNRAFLGLRLPIYTPGAPLDSVDQRRAAYRGSVGIAFSVPRLVQGVLAEMPVNNVRMTLLDQDIPPPGGGPVSPTAMRILFDSAGQLHSLPDEADPARFTTTLPVNFHGRAWKVTFSTPKKEIYTEFDTFYPKLAAFAGFGGSMLMYALLHTLTSSRRRALMIAADMTQELRASQARLQASHETLRRLAAHTDQIKELERKRIAREIHDDLGQNLLALRIETDMLASRTRSSHTRLHARAHATLQQIDATIKSVRQIINDLRPNVLDLGLSAAVEWQVKEFRRVTGIECELHEQVRDDCISDQRATAFFRILQESLSNITRHAQATRVSVELTLLTDSLYMSIRDNGNGLADMARQKAGSFGLVGIEERITMLGGSLSIKGVPGIGTTVSVSAPADDARDHEGSGENDGNQAPWEINPQPVPASRITAERLENLSP</sequence>
<keyword evidence="3 9" id="KW-0812">Transmembrane</keyword>
<comment type="caution">
    <text evidence="12">The sequence shown here is derived from an EMBL/GenBank/DDBJ whole genome shotgun (WGS) entry which is preliminary data.</text>
</comment>
<dbReference type="SMART" id="SM01079">
    <property type="entry name" value="CHASE"/>
    <property type="match status" value="1"/>
</dbReference>
<evidence type="ECO:0000256" key="4">
    <source>
        <dbReference type="ARBA" id="ARBA00022777"/>
    </source>
</evidence>
<dbReference type="AlphaFoldDB" id="A0A418Y8G2"/>
<dbReference type="InterPro" id="IPR036890">
    <property type="entry name" value="HATPase_C_sf"/>
</dbReference>
<dbReference type="OrthoDB" id="8527411at2"/>
<protein>
    <submittedName>
        <fullName evidence="12">Histidine kinase</fullName>
    </submittedName>
</protein>
<feature type="compositionally biased region" description="Basic and acidic residues" evidence="8">
    <location>
        <begin position="632"/>
        <end position="641"/>
    </location>
</feature>
<evidence type="ECO:0000256" key="2">
    <source>
        <dbReference type="ARBA" id="ARBA00022679"/>
    </source>
</evidence>
<dbReference type="GO" id="GO:0016020">
    <property type="term" value="C:membrane"/>
    <property type="evidence" value="ECO:0007669"/>
    <property type="project" value="UniProtKB-SubCell"/>
</dbReference>
<evidence type="ECO:0000256" key="3">
    <source>
        <dbReference type="ARBA" id="ARBA00022692"/>
    </source>
</evidence>
<feature type="domain" description="Histidine kinase" evidence="10">
    <location>
        <begin position="411"/>
        <end position="602"/>
    </location>
</feature>
<evidence type="ECO:0000256" key="7">
    <source>
        <dbReference type="ARBA" id="ARBA00023136"/>
    </source>
</evidence>
<dbReference type="InterPro" id="IPR011712">
    <property type="entry name" value="Sig_transdc_His_kin_sub3_dim/P"/>
</dbReference>
<dbReference type="SMART" id="SM00387">
    <property type="entry name" value="HATPase_c"/>
    <property type="match status" value="1"/>
</dbReference>
<comment type="subcellular location">
    <subcellularLocation>
        <location evidence="1">Membrane</location>
    </subcellularLocation>
</comment>
<dbReference type="Pfam" id="PF03924">
    <property type="entry name" value="CHASE"/>
    <property type="match status" value="1"/>
</dbReference>
<keyword evidence="13" id="KW-1185">Reference proteome</keyword>
<dbReference type="Gene3D" id="3.30.450.350">
    <property type="entry name" value="CHASE domain"/>
    <property type="match status" value="1"/>
</dbReference>
<dbReference type="CDD" id="cd16917">
    <property type="entry name" value="HATPase_UhpB-NarQ-NarX-like"/>
    <property type="match status" value="1"/>
</dbReference>
<dbReference type="PROSITE" id="PS50109">
    <property type="entry name" value="HIS_KIN"/>
    <property type="match status" value="1"/>
</dbReference>
<dbReference type="InterPro" id="IPR003594">
    <property type="entry name" value="HATPase_dom"/>
</dbReference>
<dbReference type="InterPro" id="IPR050482">
    <property type="entry name" value="Sensor_HK_TwoCompSys"/>
</dbReference>
<name>A0A418Y8G2_9BURK</name>
<dbReference type="Pfam" id="PF02518">
    <property type="entry name" value="HATPase_c"/>
    <property type="match status" value="1"/>
</dbReference>
<dbReference type="InterPro" id="IPR042240">
    <property type="entry name" value="CHASE_sf"/>
</dbReference>
<keyword evidence="5 9" id="KW-1133">Transmembrane helix</keyword>
<dbReference type="Proteomes" id="UP000284006">
    <property type="component" value="Unassembled WGS sequence"/>
</dbReference>
<dbReference type="PANTHER" id="PTHR24421:SF59">
    <property type="entry name" value="OXYGEN SENSOR HISTIDINE KINASE NREB"/>
    <property type="match status" value="1"/>
</dbReference>
<evidence type="ECO:0000313" key="12">
    <source>
        <dbReference type="EMBL" id="RJG27757.1"/>
    </source>
</evidence>
<dbReference type="Pfam" id="PF07730">
    <property type="entry name" value="HisKA_3"/>
    <property type="match status" value="1"/>
</dbReference>
<dbReference type="SUPFAM" id="SSF55874">
    <property type="entry name" value="ATPase domain of HSP90 chaperone/DNA topoisomerase II/histidine kinase"/>
    <property type="match status" value="1"/>
</dbReference>
<dbReference type="Gene3D" id="1.20.5.1930">
    <property type="match status" value="1"/>
</dbReference>
<dbReference type="GO" id="GO:0000155">
    <property type="term" value="F:phosphorelay sensor kinase activity"/>
    <property type="evidence" value="ECO:0007669"/>
    <property type="project" value="InterPro"/>
</dbReference>
<evidence type="ECO:0000256" key="5">
    <source>
        <dbReference type="ARBA" id="ARBA00022989"/>
    </source>
</evidence>
<evidence type="ECO:0000256" key="1">
    <source>
        <dbReference type="ARBA" id="ARBA00004370"/>
    </source>
</evidence>
<feature type="region of interest" description="Disordered" evidence="8">
    <location>
        <begin position="595"/>
        <end position="641"/>
    </location>
</feature>
<accession>A0A418Y8G2</accession>
<evidence type="ECO:0000256" key="6">
    <source>
        <dbReference type="ARBA" id="ARBA00023012"/>
    </source>
</evidence>
<dbReference type="Gene3D" id="3.30.565.10">
    <property type="entry name" value="Histidine kinase-like ATPase, C-terminal domain"/>
    <property type="match status" value="1"/>
</dbReference>
<gene>
    <name evidence="12" type="ORF">D3872_00340</name>
</gene>
<dbReference type="EMBL" id="QYUP01000006">
    <property type="protein sequence ID" value="RJG27757.1"/>
    <property type="molecule type" value="Genomic_DNA"/>
</dbReference>